<protein>
    <submittedName>
        <fullName evidence="3">Uncharacterized protein</fullName>
    </submittedName>
</protein>
<name>A0A0U1Q212_9BURK</name>
<proteinExistence type="predicted"/>
<dbReference type="Gene3D" id="3.40.50.11290">
    <property type="match status" value="1"/>
</dbReference>
<comment type="caution">
    <text evidence="3">The sequence shown here is derived from an EMBL/GenBank/DDBJ whole genome shotgun (WGS) entry which is preliminary data.</text>
</comment>
<gene>
    <name evidence="3" type="ORF">AAV94_04060</name>
</gene>
<keyword evidence="4" id="KW-1185">Reference proteome</keyword>
<accession>A0A0U1Q212</accession>
<dbReference type="InterPro" id="IPR007296">
    <property type="entry name" value="DUF403"/>
</dbReference>
<reference evidence="3 4" key="1">
    <citation type="submission" date="2015-05" db="EMBL/GenBank/DDBJ databases">
        <title>Draft genome sequence of Lampropedia sp. CT6, isolated from the microbial mat of a hot water spring, located at Manikaran, India.</title>
        <authorList>
            <person name="Tripathi C."/>
            <person name="Rani P."/>
            <person name="Mahato N.K."/>
            <person name="Lal R."/>
        </authorList>
    </citation>
    <scope>NUCLEOTIDE SEQUENCE [LARGE SCALE GENOMIC DNA]</scope>
    <source>
        <strain evidence="3 4">CT6</strain>
    </source>
</reference>
<dbReference type="PANTHER" id="PTHR34595:SF2">
    <property type="entry name" value="BLR2978 PROTEIN"/>
    <property type="match status" value="1"/>
</dbReference>
<dbReference type="InterPro" id="IPR025841">
    <property type="entry name" value="CP_ATPgrasp_2"/>
</dbReference>
<dbReference type="EMBL" id="LBNQ01000018">
    <property type="protein sequence ID" value="KKW68625.1"/>
    <property type="molecule type" value="Genomic_DNA"/>
</dbReference>
<dbReference type="Pfam" id="PF04168">
    <property type="entry name" value="Alpha-E"/>
    <property type="match status" value="1"/>
</dbReference>
<dbReference type="AlphaFoldDB" id="A0A0U1Q212"/>
<evidence type="ECO:0000259" key="1">
    <source>
        <dbReference type="Pfam" id="PF04168"/>
    </source>
</evidence>
<sequence>MADSLIEPLAQHPPAGHFDTLRGRAGGDRLAAHWNIFFAQEIERLKGAGGIADTAYALTARLDELQQQLARNVEDNGITYNVYSDAVSRTRPWSVDLFPAILTQHDWLGIRDGVLQRAELLNRILADVYGEQRLLRDGYLPSALVHGHPGYFRAAHGIRPAGGTFLHIAAFDLAQGPDGKWWVMSQRTQAPSGLGYALENRIIVARLFKDAFAQLHIERLAESFSALVRSLAAHSPAGDRARTVLLTPGPYSETYFEHIYLARYLGITLVEGGDLVVRDQQVWLKTMKGLEKVDVIIRRLDDDYLDPLELRADSALGIPGILQAWRAGNVVMANAPGAGFLESASVLGFLPALSTHLLGEPLKLPSVASWWFGERAAMHNLLPALSDYVIKPTFNDQARRFVPAIVKRLKPAELQQWRERIVARPEAHSAQAWMPLSHTPTWTGGSASRNEHALASQPPIGMRAMMIRVFALSDGPGRWRVVPGGLTRIAPQGREVVSMYRGGSSADLWVMTDRAPATRTAAMGHHRVDNAVTSRAAENLFWFGRYSERLDNGVRLARIALESLGNTELDLSGRTMDWLHQLAVENGLVNEATASPRVARLLFERALVASLPDRRAELGAYSVATVLDALQRAAFAVRERLAQEQWSLVNLAQQQFYATLGSGSPQTRQALQALVQLTDQSMAMTGAQLDRMTRDDGWRMLSLGRQVERMATLGAALASAFACGVVNDDAGFSLLLSLFDSTITYRSRYQQHRDAYALVELLVLEDENPRSLLWMSNTIMGRLKRLPGIPAAAWQSDGELDGLPHCWDARHLLALADANAHQALAAIIAQAAQAAQRLSDRLTQQYFVHAHALTQSVGS</sequence>
<dbReference type="PATRIC" id="fig|1610491.3.peg.865"/>
<evidence type="ECO:0000313" key="4">
    <source>
        <dbReference type="Proteomes" id="UP000050580"/>
    </source>
</evidence>
<dbReference type="STRING" id="1610491.AAV94_04060"/>
<dbReference type="SUPFAM" id="SSF56059">
    <property type="entry name" value="Glutathione synthetase ATP-binding domain-like"/>
    <property type="match status" value="1"/>
</dbReference>
<evidence type="ECO:0000313" key="3">
    <source>
        <dbReference type="EMBL" id="KKW68625.1"/>
    </source>
</evidence>
<evidence type="ECO:0000259" key="2">
    <source>
        <dbReference type="Pfam" id="PF14403"/>
    </source>
</evidence>
<dbReference type="InterPro" id="IPR051680">
    <property type="entry name" value="ATP-dep_Glu-Cys_Ligase-2"/>
</dbReference>
<dbReference type="Pfam" id="PF14403">
    <property type="entry name" value="CP_ATPgrasp_2"/>
    <property type="match status" value="1"/>
</dbReference>
<feature type="domain" description="DUF403" evidence="1">
    <location>
        <begin position="533"/>
        <end position="847"/>
    </location>
</feature>
<feature type="domain" description="Circularly permuted ATP-grasp type 2" evidence="2">
    <location>
        <begin position="99"/>
        <end position="490"/>
    </location>
</feature>
<dbReference type="PANTHER" id="PTHR34595">
    <property type="entry name" value="BLR5612 PROTEIN"/>
    <property type="match status" value="1"/>
</dbReference>
<dbReference type="Proteomes" id="UP000050580">
    <property type="component" value="Unassembled WGS sequence"/>
</dbReference>
<organism evidence="3 4">
    <name type="scientific">Lampropedia cohaerens</name>
    <dbReference type="NCBI Taxonomy" id="1610491"/>
    <lineage>
        <taxon>Bacteria</taxon>
        <taxon>Pseudomonadati</taxon>
        <taxon>Pseudomonadota</taxon>
        <taxon>Betaproteobacteria</taxon>
        <taxon>Burkholderiales</taxon>
        <taxon>Comamonadaceae</taxon>
        <taxon>Lampropedia</taxon>
    </lineage>
</organism>